<dbReference type="NCBIfam" id="TIGR03081">
    <property type="entry name" value="metmalonyl_epim"/>
    <property type="match status" value="1"/>
</dbReference>
<dbReference type="InterPro" id="IPR029068">
    <property type="entry name" value="Glyas_Bleomycin-R_OHBP_Dase"/>
</dbReference>
<dbReference type="RefSeq" id="WP_132558938.1">
    <property type="nucleotide sequence ID" value="NZ_SMBH01000001.1"/>
</dbReference>
<comment type="similarity">
    <text evidence="1">Belongs to the methylmalonyl-CoA epimerase family.</text>
</comment>
<dbReference type="Gene3D" id="3.10.180.10">
    <property type="entry name" value="2,3-Dihydroxybiphenyl 1,2-Dioxygenase, domain 1"/>
    <property type="match status" value="1"/>
</dbReference>
<dbReference type="CDD" id="cd07249">
    <property type="entry name" value="MMCE"/>
    <property type="match status" value="1"/>
</dbReference>
<dbReference type="Pfam" id="PF13669">
    <property type="entry name" value="Glyoxalase_4"/>
    <property type="match status" value="1"/>
</dbReference>
<gene>
    <name evidence="4" type="ORF">EV132_101673</name>
</gene>
<accession>A0A4R3QQB7</accession>
<dbReference type="GO" id="GO:0004493">
    <property type="term" value="F:methylmalonyl-CoA epimerase activity"/>
    <property type="evidence" value="ECO:0007669"/>
    <property type="project" value="TreeGrafter"/>
</dbReference>
<evidence type="ECO:0000259" key="3">
    <source>
        <dbReference type="PROSITE" id="PS51819"/>
    </source>
</evidence>
<dbReference type="GO" id="GO:0046491">
    <property type="term" value="P:L-methylmalonyl-CoA metabolic process"/>
    <property type="evidence" value="ECO:0007669"/>
    <property type="project" value="TreeGrafter"/>
</dbReference>
<dbReference type="PANTHER" id="PTHR43048">
    <property type="entry name" value="METHYLMALONYL-COA EPIMERASE"/>
    <property type="match status" value="1"/>
</dbReference>
<feature type="domain" description="VOC" evidence="3">
    <location>
        <begin position="4"/>
        <end position="133"/>
    </location>
</feature>
<keyword evidence="2" id="KW-0479">Metal-binding</keyword>
<dbReference type="InterPro" id="IPR051785">
    <property type="entry name" value="MMCE/EMCE_epimerase"/>
</dbReference>
<protein>
    <submittedName>
        <fullName evidence="4">Methylmalonyl-CoA epimerase</fullName>
    </submittedName>
</protein>
<dbReference type="InterPro" id="IPR017515">
    <property type="entry name" value="MeMalonyl-CoA_epimerase"/>
</dbReference>
<reference evidence="4 5" key="1">
    <citation type="submission" date="2019-03" db="EMBL/GenBank/DDBJ databases">
        <title>Genomic Encyclopedia of Type Strains, Phase IV (KMG-V): Genome sequencing to study the core and pangenomes of soil and plant-associated prokaryotes.</title>
        <authorList>
            <person name="Whitman W."/>
        </authorList>
    </citation>
    <scope>NUCLEOTIDE SEQUENCE [LARGE SCALE GENOMIC DNA]</scope>
    <source>
        <strain evidence="4 5">Hc14</strain>
    </source>
</reference>
<dbReference type="PANTHER" id="PTHR43048:SF3">
    <property type="entry name" value="METHYLMALONYL-COA EPIMERASE, MITOCHONDRIAL"/>
    <property type="match status" value="1"/>
</dbReference>
<evidence type="ECO:0000313" key="5">
    <source>
        <dbReference type="Proteomes" id="UP000294576"/>
    </source>
</evidence>
<evidence type="ECO:0000256" key="1">
    <source>
        <dbReference type="ARBA" id="ARBA00009308"/>
    </source>
</evidence>
<dbReference type="Proteomes" id="UP000294576">
    <property type="component" value="Unassembled WGS sequence"/>
</dbReference>
<sequence>MIRRVNHIAIAVPDLELASESYRRLGVEVSEPQELPEHGVRVSFLEFDNLKLELVEALGDASPIQRFMEKNPGGGMHHVCFEVEALDTVATTLRESGMRVLGSGETKIGAHGNPVIFVHPADLFGVLTEFEEVAEAR</sequence>
<comment type="caution">
    <text evidence="4">The sequence shown here is derived from an EMBL/GenBank/DDBJ whole genome shotgun (WGS) entry which is preliminary data.</text>
</comment>
<evidence type="ECO:0000256" key="2">
    <source>
        <dbReference type="ARBA" id="ARBA00022723"/>
    </source>
</evidence>
<evidence type="ECO:0000313" key="4">
    <source>
        <dbReference type="EMBL" id="TCU20606.1"/>
    </source>
</evidence>
<dbReference type="EMBL" id="SMBH01000001">
    <property type="protein sequence ID" value="TCU20606.1"/>
    <property type="molecule type" value="Genomic_DNA"/>
</dbReference>
<dbReference type="InterPro" id="IPR037523">
    <property type="entry name" value="VOC_core"/>
</dbReference>
<dbReference type="PROSITE" id="PS51819">
    <property type="entry name" value="VOC"/>
    <property type="match status" value="1"/>
</dbReference>
<name>A0A4R3QQB7_RHISU</name>
<dbReference type="SUPFAM" id="SSF54593">
    <property type="entry name" value="Glyoxalase/Bleomycin resistance protein/Dihydroxybiphenyl dioxygenase"/>
    <property type="match status" value="1"/>
</dbReference>
<dbReference type="GO" id="GO:0046872">
    <property type="term" value="F:metal ion binding"/>
    <property type="evidence" value="ECO:0007669"/>
    <property type="project" value="UniProtKB-KW"/>
</dbReference>
<organism evidence="4 5">
    <name type="scientific">Rhizobium sullae</name>
    <name type="common">Rhizobium hedysari</name>
    <dbReference type="NCBI Taxonomy" id="50338"/>
    <lineage>
        <taxon>Bacteria</taxon>
        <taxon>Pseudomonadati</taxon>
        <taxon>Pseudomonadota</taxon>
        <taxon>Alphaproteobacteria</taxon>
        <taxon>Hyphomicrobiales</taxon>
        <taxon>Rhizobiaceae</taxon>
        <taxon>Rhizobium/Agrobacterium group</taxon>
        <taxon>Rhizobium</taxon>
    </lineage>
</organism>
<dbReference type="AlphaFoldDB" id="A0A4R3QQB7"/>
<proteinExistence type="inferred from homology"/>